<evidence type="ECO:0000256" key="3">
    <source>
        <dbReference type="ARBA" id="ARBA00023015"/>
    </source>
</evidence>
<name>A0A1G4XVV9_9ACTN</name>
<evidence type="ECO:0000256" key="1">
    <source>
        <dbReference type="ARBA" id="ARBA00022553"/>
    </source>
</evidence>
<dbReference type="Gene3D" id="1.10.10.10">
    <property type="entry name" value="Winged helix-like DNA-binding domain superfamily/Winged helix DNA-binding domain"/>
    <property type="match status" value="1"/>
</dbReference>
<evidence type="ECO:0000313" key="11">
    <source>
        <dbReference type="Proteomes" id="UP000198981"/>
    </source>
</evidence>
<evidence type="ECO:0000256" key="5">
    <source>
        <dbReference type="ARBA" id="ARBA00023163"/>
    </source>
</evidence>
<evidence type="ECO:0000259" key="9">
    <source>
        <dbReference type="PROSITE" id="PS51755"/>
    </source>
</evidence>
<dbReference type="GO" id="GO:0032993">
    <property type="term" value="C:protein-DNA complex"/>
    <property type="evidence" value="ECO:0007669"/>
    <property type="project" value="TreeGrafter"/>
</dbReference>
<evidence type="ECO:0000256" key="4">
    <source>
        <dbReference type="ARBA" id="ARBA00023125"/>
    </source>
</evidence>
<keyword evidence="11" id="KW-1185">Reference proteome</keyword>
<evidence type="ECO:0000259" key="8">
    <source>
        <dbReference type="PROSITE" id="PS50110"/>
    </source>
</evidence>
<dbReference type="GO" id="GO:0000156">
    <property type="term" value="F:phosphorelay response regulator activity"/>
    <property type="evidence" value="ECO:0007669"/>
    <property type="project" value="TreeGrafter"/>
</dbReference>
<dbReference type="RefSeq" id="WP_092801907.1">
    <property type="nucleotide sequence ID" value="NZ_FMUH01000002.1"/>
</dbReference>
<evidence type="ECO:0000256" key="2">
    <source>
        <dbReference type="ARBA" id="ARBA00023012"/>
    </source>
</evidence>
<gene>
    <name evidence="10" type="ORF">SAMN03159343_1563</name>
</gene>
<dbReference type="EMBL" id="FMUH01000002">
    <property type="protein sequence ID" value="SCX45305.1"/>
    <property type="molecule type" value="Genomic_DNA"/>
</dbReference>
<evidence type="ECO:0000256" key="6">
    <source>
        <dbReference type="PROSITE-ProRule" id="PRU00169"/>
    </source>
</evidence>
<dbReference type="SMART" id="SM00448">
    <property type="entry name" value="REC"/>
    <property type="match status" value="1"/>
</dbReference>
<feature type="modified residue" description="4-aspartylphosphate" evidence="6">
    <location>
        <position position="52"/>
    </location>
</feature>
<evidence type="ECO:0000313" key="10">
    <source>
        <dbReference type="EMBL" id="SCX45305.1"/>
    </source>
</evidence>
<proteinExistence type="predicted"/>
<dbReference type="PANTHER" id="PTHR48111">
    <property type="entry name" value="REGULATOR OF RPOS"/>
    <property type="match status" value="1"/>
</dbReference>
<dbReference type="STRING" id="1960309.SAMN03159343_1563"/>
<dbReference type="InterPro" id="IPR011006">
    <property type="entry name" value="CheY-like_superfamily"/>
</dbReference>
<dbReference type="GO" id="GO:0000976">
    <property type="term" value="F:transcription cis-regulatory region binding"/>
    <property type="evidence" value="ECO:0007669"/>
    <property type="project" value="TreeGrafter"/>
</dbReference>
<dbReference type="Pfam" id="PF00486">
    <property type="entry name" value="Trans_reg_C"/>
    <property type="match status" value="1"/>
</dbReference>
<feature type="domain" description="Response regulatory" evidence="8">
    <location>
        <begin position="3"/>
        <end position="117"/>
    </location>
</feature>
<dbReference type="PROSITE" id="PS50110">
    <property type="entry name" value="RESPONSE_REGULATORY"/>
    <property type="match status" value="1"/>
</dbReference>
<keyword evidence="1 6" id="KW-0597">Phosphoprotein</keyword>
<dbReference type="GO" id="GO:0005829">
    <property type="term" value="C:cytosol"/>
    <property type="evidence" value="ECO:0007669"/>
    <property type="project" value="TreeGrafter"/>
</dbReference>
<dbReference type="FunFam" id="1.10.10.10:FF:000005">
    <property type="entry name" value="Two-component system response regulator"/>
    <property type="match status" value="1"/>
</dbReference>
<dbReference type="OrthoDB" id="9812490at2"/>
<feature type="domain" description="OmpR/PhoB-type" evidence="9">
    <location>
        <begin position="126"/>
        <end position="219"/>
    </location>
</feature>
<dbReference type="Gene3D" id="6.10.250.690">
    <property type="match status" value="1"/>
</dbReference>
<dbReference type="PROSITE" id="PS51755">
    <property type="entry name" value="OMPR_PHOB"/>
    <property type="match status" value="1"/>
</dbReference>
<dbReference type="CDD" id="cd00383">
    <property type="entry name" value="trans_reg_C"/>
    <property type="match status" value="1"/>
</dbReference>
<keyword evidence="5" id="KW-0804">Transcription</keyword>
<dbReference type="AlphaFoldDB" id="A0A1G4XVV9"/>
<keyword evidence="3" id="KW-0805">Transcription regulation</keyword>
<dbReference type="SMART" id="SM00862">
    <property type="entry name" value="Trans_reg_C"/>
    <property type="match status" value="1"/>
</dbReference>
<dbReference type="SUPFAM" id="SSF52172">
    <property type="entry name" value="CheY-like"/>
    <property type="match status" value="1"/>
</dbReference>
<feature type="DNA-binding region" description="OmpR/PhoB-type" evidence="7">
    <location>
        <begin position="126"/>
        <end position="219"/>
    </location>
</feature>
<dbReference type="PANTHER" id="PTHR48111:SF38">
    <property type="entry name" value="TWO-COMPONENT RESPONSE REGULATOR"/>
    <property type="match status" value="1"/>
</dbReference>
<dbReference type="Pfam" id="PF00072">
    <property type="entry name" value="Response_reg"/>
    <property type="match status" value="1"/>
</dbReference>
<reference evidence="11" key="1">
    <citation type="submission" date="2016-10" db="EMBL/GenBank/DDBJ databases">
        <authorList>
            <person name="Varghese N."/>
            <person name="Submissions S."/>
        </authorList>
    </citation>
    <scope>NUCLEOTIDE SEQUENCE [LARGE SCALE GENOMIC DNA]</scope>
    <source>
        <strain evidence="11">DSM 45722</strain>
    </source>
</reference>
<sequence>MSRILVAEDEPRIASFVEKGLKANGFTVTVVGDGLAARDAARSGEHDLLVLDIGLPVLDGFAVLKALRAERCAIPVVVLTARDSVTDTVAGLEGGADDYMAKPFRFEELLARVRLRLAPDRAGGELTVLTVGDLSLDLRTRRAHVDGRTVDLSAREFALAETFLRHPGQVLAREQLLSHVWGYDFDPGSNVVDVYVRYLRKKLGPGRIETVRGMGYRLG</sequence>
<dbReference type="InterPro" id="IPR039420">
    <property type="entry name" value="WalR-like"/>
</dbReference>
<organism evidence="10 11">
    <name type="scientific">Klenkia marina</name>
    <dbReference type="NCBI Taxonomy" id="1960309"/>
    <lineage>
        <taxon>Bacteria</taxon>
        <taxon>Bacillati</taxon>
        <taxon>Actinomycetota</taxon>
        <taxon>Actinomycetes</taxon>
        <taxon>Geodermatophilales</taxon>
        <taxon>Geodermatophilaceae</taxon>
        <taxon>Klenkia</taxon>
    </lineage>
</organism>
<dbReference type="InterPro" id="IPR036388">
    <property type="entry name" value="WH-like_DNA-bd_sf"/>
</dbReference>
<dbReference type="Proteomes" id="UP000198981">
    <property type="component" value="Unassembled WGS sequence"/>
</dbReference>
<keyword evidence="4 7" id="KW-0238">DNA-binding</keyword>
<dbReference type="InterPro" id="IPR001867">
    <property type="entry name" value="OmpR/PhoB-type_DNA-bd"/>
</dbReference>
<evidence type="ECO:0000256" key="7">
    <source>
        <dbReference type="PROSITE-ProRule" id="PRU01091"/>
    </source>
</evidence>
<keyword evidence="2" id="KW-0902">Two-component regulatory system</keyword>
<dbReference type="GO" id="GO:0006355">
    <property type="term" value="P:regulation of DNA-templated transcription"/>
    <property type="evidence" value="ECO:0007669"/>
    <property type="project" value="InterPro"/>
</dbReference>
<accession>A0A1G4XVV9</accession>
<dbReference type="InterPro" id="IPR001789">
    <property type="entry name" value="Sig_transdc_resp-reg_receiver"/>
</dbReference>
<dbReference type="Gene3D" id="3.40.50.2300">
    <property type="match status" value="1"/>
</dbReference>
<protein>
    <submittedName>
        <fullName evidence="10">DNA-binding response regulator, OmpR family, contains REC and winged-helix (WHTH) domain</fullName>
    </submittedName>
</protein>